<dbReference type="Pfam" id="PF08241">
    <property type="entry name" value="Methyltransf_11"/>
    <property type="match status" value="1"/>
</dbReference>
<dbReference type="SUPFAM" id="SSF53335">
    <property type="entry name" value="S-adenosyl-L-methionine-dependent methyltransferases"/>
    <property type="match status" value="1"/>
</dbReference>
<organism evidence="2 3">
    <name type="scientific">Bartonella jaculi</name>
    <dbReference type="NCBI Taxonomy" id="686226"/>
    <lineage>
        <taxon>Bacteria</taxon>
        <taxon>Pseudomonadati</taxon>
        <taxon>Pseudomonadota</taxon>
        <taxon>Alphaproteobacteria</taxon>
        <taxon>Hyphomicrobiales</taxon>
        <taxon>Bartonellaceae</taxon>
        <taxon>Bartonella</taxon>
    </lineage>
</organism>
<evidence type="ECO:0000259" key="1">
    <source>
        <dbReference type="Pfam" id="PF08241"/>
    </source>
</evidence>
<dbReference type="EMBL" id="BAABIZ010000009">
    <property type="protein sequence ID" value="GAA5108110.1"/>
    <property type="molecule type" value="Genomic_DNA"/>
</dbReference>
<evidence type="ECO:0000313" key="3">
    <source>
        <dbReference type="Proteomes" id="UP001500864"/>
    </source>
</evidence>
<feature type="domain" description="Methyltransferase type 11" evidence="1">
    <location>
        <begin position="95"/>
        <end position="138"/>
    </location>
</feature>
<evidence type="ECO:0000313" key="2">
    <source>
        <dbReference type="EMBL" id="GAA5108110.1"/>
    </source>
</evidence>
<keyword evidence="2" id="KW-0489">Methyltransferase</keyword>
<reference evidence="3" key="1">
    <citation type="journal article" date="2019" name="Int. J. Syst. Evol. Microbiol.">
        <title>The Global Catalogue of Microorganisms (GCM) 10K type strain sequencing project: providing services to taxonomists for standard genome sequencing and annotation.</title>
        <authorList>
            <consortium name="The Broad Institute Genomics Platform"/>
            <consortium name="The Broad Institute Genome Sequencing Center for Infectious Disease"/>
            <person name="Wu L."/>
            <person name="Ma J."/>
        </authorList>
    </citation>
    <scope>NUCLEOTIDE SEQUENCE [LARGE SCALE GENOMIC DNA]</scope>
    <source>
        <strain evidence="3">JCM 17712</strain>
    </source>
</reference>
<sequence length="274" mass="31124">MKFVSIRYVELDIVTLRDFYASALGLRVQETLCDQLNLCWPDLADKRVMGLGYALPYLSALYTRAQQCIAFMPAAQGASPWPCADKVATALVFEEDLPLPDASIDCILLVHALEYTENAFETLNEIWRVLAPNGYLIVIVPNRSGFWARNACTPFGYGEPYSRQQIARLFEKTNFISGPVQEIVHYTPSSGYASRLFSFLYEPVARHLLPYFGGLLICQAQKRVYQGLLVQRRQSRRIFMPALSPQARESSLSCRFYGAFKEEKLMATKSFLKQ</sequence>
<gene>
    <name evidence="2" type="ORF">GCM10023261_10090</name>
</gene>
<keyword evidence="2" id="KW-0808">Transferase</keyword>
<dbReference type="GO" id="GO:0008168">
    <property type="term" value="F:methyltransferase activity"/>
    <property type="evidence" value="ECO:0007669"/>
    <property type="project" value="UniProtKB-KW"/>
</dbReference>
<dbReference type="Proteomes" id="UP001500864">
    <property type="component" value="Unassembled WGS sequence"/>
</dbReference>
<dbReference type="InterPro" id="IPR013216">
    <property type="entry name" value="Methyltransf_11"/>
</dbReference>
<dbReference type="Gene3D" id="3.40.50.150">
    <property type="entry name" value="Vaccinia Virus protein VP39"/>
    <property type="match status" value="1"/>
</dbReference>
<dbReference type="InterPro" id="IPR029063">
    <property type="entry name" value="SAM-dependent_MTases_sf"/>
</dbReference>
<comment type="caution">
    <text evidence="2">The sequence shown here is derived from an EMBL/GenBank/DDBJ whole genome shotgun (WGS) entry which is preliminary data.</text>
</comment>
<proteinExistence type="predicted"/>
<protein>
    <submittedName>
        <fullName evidence="2">Class I SAM-dependent methyltransferase</fullName>
    </submittedName>
</protein>
<accession>A0ABP9N2R9</accession>
<dbReference type="RefSeq" id="WP_345116110.1">
    <property type="nucleotide sequence ID" value="NZ_BAABIZ010000009.1"/>
</dbReference>
<keyword evidence="3" id="KW-1185">Reference proteome</keyword>
<name>A0ABP9N2R9_9HYPH</name>
<dbReference type="GO" id="GO:0032259">
    <property type="term" value="P:methylation"/>
    <property type="evidence" value="ECO:0007669"/>
    <property type="project" value="UniProtKB-KW"/>
</dbReference>
<dbReference type="CDD" id="cd02440">
    <property type="entry name" value="AdoMet_MTases"/>
    <property type="match status" value="1"/>
</dbReference>